<dbReference type="WBParaSite" id="TCNE_0001363501-mRNA-1">
    <property type="protein sequence ID" value="TCNE_0001363501-mRNA-1"/>
    <property type="gene ID" value="TCNE_0001363501"/>
</dbReference>
<protein>
    <submittedName>
        <fullName evidence="3">Ovule protein</fullName>
    </submittedName>
</protein>
<evidence type="ECO:0000313" key="3">
    <source>
        <dbReference type="WBParaSite" id="TCNE_0001363501-mRNA-1"/>
    </source>
</evidence>
<dbReference type="AlphaFoldDB" id="A0A183UYR5"/>
<accession>A0A183UYR5</accession>
<dbReference type="EMBL" id="UYWY01021821">
    <property type="protein sequence ID" value="VDM44956.1"/>
    <property type="molecule type" value="Genomic_DNA"/>
</dbReference>
<name>A0A183UYR5_TOXCA</name>
<proteinExistence type="predicted"/>
<dbReference type="Proteomes" id="UP000050794">
    <property type="component" value="Unassembled WGS sequence"/>
</dbReference>
<gene>
    <name evidence="1" type="ORF">TCNE_LOCUS13635</name>
</gene>
<evidence type="ECO:0000313" key="1">
    <source>
        <dbReference type="EMBL" id="VDM44956.1"/>
    </source>
</evidence>
<keyword evidence="2" id="KW-1185">Reference proteome</keyword>
<evidence type="ECO:0000313" key="2">
    <source>
        <dbReference type="Proteomes" id="UP000050794"/>
    </source>
</evidence>
<reference evidence="3" key="1">
    <citation type="submission" date="2016-06" db="UniProtKB">
        <authorList>
            <consortium name="WormBaseParasite"/>
        </authorList>
    </citation>
    <scope>IDENTIFICATION</scope>
</reference>
<sequence>MSEREKTENEMPKCAHTKRKDQYCKWRIELRIEVLTFLSTTPNVTPIMVCPGFSNANGQLMGVLEEYAFQCAHWTCYI</sequence>
<reference evidence="1 2" key="2">
    <citation type="submission" date="2018-11" db="EMBL/GenBank/DDBJ databases">
        <authorList>
            <consortium name="Pathogen Informatics"/>
        </authorList>
    </citation>
    <scope>NUCLEOTIDE SEQUENCE [LARGE SCALE GENOMIC DNA]</scope>
</reference>
<organism evidence="2 3">
    <name type="scientific">Toxocara canis</name>
    <name type="common">Canine roundworm</name>
    <dbReference type="NCBI Taxonomy" id="6265"/>
    <lineage>
        <taxon>Eukaryota</taxon>
        <taxon>Metazoa</taxon>
        <taxon>Ecdysozoa</taxon>
        <taxon>Nematoda</taxon>
        <taxon>Chromadorea</taxon>
        <taxon>Rhabditida</taxon>
        <taxon>Spirurina</taxon>
        <taxon>Ascaridomorpha</taxon>
        <taxon>Ascaridoidea</taxon>
        <taxon>Toxocaridae</taxon>
        <taxon>Toxocara</taxon>
    </lineage>
</organism>